<reference evidence="2" key="1">
    <citation type="submission" date="2017-02" db="EMBL/GenBank/DDBJ databases">
        <authorList>
            <person name="Varghese N."/>
            <person name="Submissions S."/>
        </authorList>
    </citation>
    <scope>NUCLEOTIDE SEQUENCE [LARGE SCALE GENOMIC DNA]</scope>
    <source>
        <strain evidence="2">DSM 22720</strain>
    </source>
</reference>
<evidence type="ECO:0000313" key="2">
    <source>
        <dbReference type="Proteomes" id="UP000190162"/>
    </source>
</evidence>
<dbReference type="EMBL" id="FUXU01000021">
    <property type="protein sequence ID" value="SKA53771.1"/>
    <property type="molecule type" value="Genomic_DNA"/>
</dbReference>
<evidence type="ECO:0000313" key="1">
    <source>
        <dbReference type="EMBL" id="SKA53771.1"/>
    </source>
</evidence>
<organism evidence="1 2">
    <name type="scientific">Enterovibrio nigricans DSM 22720</name>
    <dbReference type="NCBI Taxonomy" id="1121868"/>
    <lineage>
        <taxon>Bacteria</taxon>
        <taxon>Pseudomonadati</taxon>
        <taxon>Pseudomonadota</taxon>
        <taxon>Gammaproteobacteria</taxon>
        <taxon>Vibrionales</taxon>
        <taxon>Vibrionaceae</taxon>
        <taxon>Enterovibrio</taxon>
    </lineage>
</organism>
<proteinExistence type="predicted"/>
<accession>A0A1T4UMV5</accession>
<sequence length="131" mass="14866">MLMDYKALYQRIVANREKVDLSLKGIKQHDLLITAYSSCGDGFSNAVGYCLQIREGTGNEGSDNQVFLRHADGSIVVHYEQIFYRVADRDKEDVLSLFQIKPEEEQGTILTCPNNISHCEFRVPLSGQCYQ</sequence>
<gene>
    <name evidence="1" type="ORF">SAMN02745132_02023</name>
</gene>
<name>A0A1T4UMV5_9GAMM</name>
<dbReference type="RefSeq" id="WP_078752400.1">
    <property type="nucleotide sequence ID" value="NZ_FUXU01000021.1"/>
</dbReference>
<dbReference type="OrthoDB" id="9157477at2"/>
<dbReference type="Proteomes" id="UP000190162">
    <property type="component" value="Unassembled WGS sequence"/>
</dbReference>
<protein>
    <submittedName>
        <fullName evidence="1">Uncharacterized protein</fullName>
    </submittedName>
</protein>
<keyword evidence="2" id="KW-1185">Reference proteome</keyword>
<dbReference type="AlphaFoldDB" id="A0A1T4UMV5"/>